<proteinExistence type="predicted"/>
<dbReference type="Proteomes" id="UP001149860">
    <property type="component" value="Chromosome"/>
</dbReference>
<reference evidence="1" key="1">
    <citation type="submission" date="2024-08" db="EMBL/GenBank/DDBJ databases">
        <title>Lentilactobacillus sp. nov., isolated from tree bark.</title>
        <authorList>
            <person name="Phuengjayaem S."/>
            <person name="Tanasupawat S."/>
        </authorList>
    </citation>
    <scope>NUCLEOTIDE SEQUENCE</scope>
    <source>
        <strain evidence="1">SPB1-3</strain>
    </source>
</reference>
<name>A0ACD5DG33_9LACO</name>
<accession>A0ACD5DG33</accession>
<evidence type="ECO:0000313" key="1">
    <source>
        <dbReference type="EMBL" id="XFD40361.1"/>
    </source>
</evidence>
<protein>
    <submittedName>
        <fullName evidence="1">Low molecular weight protein-tyrosine-phosphatase</fullName>
        <ecNumber evidence="1">3.1.3.48</ecNumber>
    </submittedName>
</protein>
<sequence length="154" mass="17571">MNILFVCLGNICRSQMAETMFKQLIQHDDLQEQINVQSAGTSSYEEGNSPHPGAIAELAKHHLSMDGQISRPITQSDFEWADLIIGMDNQNILDLTKIAPKNAVSKIHLCLNILNNSNQEIADPWYDHRFDRTYNQLAESLPKWLKYIKSDMLN</sequence>
<evidence type="ECO:0000313" key="2">
    <source>
        <dbReference type="Proteomes" id="UP001149860"/>
    </source>
</evidence>
<organism evidence="1 2">
    <name type="scientific">Lentilactobacillus terminaliae</name>
    <dbReference type="NCBI Taxonomy" id="3003483"/>
    <lineage>
        <taxon>Bacteria</taxon>
        <taxon>Bacillati</taxon>
        <taxon>Bacillota</taxon>
        <taxon>Bacilli</taxon>
        <taxon>Lactobacillales</taxon>
        <taxon>Lactobacillaceae</taxon>
        <taxon>Lentilactobacillus</taxon>
    </lineage>
</organism>
<keyword evidence="2" id="KW-1185">Reference proteome</keyword>
<gene>
    <name evidence="1" type="ORF">O0236_003360</name>
</gene>
<dbReference type="EMBL" id="CP168151">
    <property type="protein sequence ID" value="XFD40361.1"/>
    <property type="molecule type" value="Genomic_DNA"/>
</dbReference>
<dbReference type="EC" id="3.1.3.48" evidence="1"/>
<keyword evidence="1" id="KW-0378">Hydrolase</keyword>